<evidence type="ECO:0000256" key="2">
    <source>
        <dbReference type="ARBA" id="ARBA00006484"/>
    </source>
</evidence>
<dbReference type="Gene3D" id="3.40.50.720">
    <property type="entry name" value="NAD(P)-binding Rossmann-like Domain"/>
    <property type="match status" value="1"/>
</dbReference>
<dbReference type="PRINTS" id="PR00080">
    <property type="entry name" value="SDRFAMILY"/>
</dbReference>
<keyword evidence="11" id="KW-1185">Reference proteome</keyword>
<gene>
    <name evidence="10" type="primary">fabG_4</name>
    <name evidence="10" type="ORF">PAECIP111893_01048</name>
</gene>
<evidence type="ECO:0000256" key="6">
    <source>
        <dbReference type="ARBA" id="ARBA00023160"/>
    </source>
</evidence>
<dbReference type="SUPFAM" id="SSF51735">
    <property type="entry name" value="NAD(P)-binding Rossmann-fold domains"/>
    <property type="match status" value="1"/>
</dbReference>
<keyword evidence="6 8" id="KW-0275">Fatty acid biosynthesis</keyword>
<evidence type="ECO:0000256" key="8">
    <source>
        <dbReference type="RuleBase" id="RU366074"/>
    </source>
</evidence>
<dbReference type="Pfam" id="PF13561">
    <property type="entry name" value="adh_short_C2"/>
    <property type="match status" value="1"/>
</dbReference>
<evidence type="ECO:0000256" key="3">
    <source>
        <dbReference type="ARBA" id="ARBA00012948"/>
    </source>
</evidence>
<evidence type="ECO:0000313" key="11">
    <source>
        <dbReference type="Proteomes" id="UP000838686"/>
    </source>
</evidence>
<evidence type="ECO:0000256" key="4">
    <source>
        <dbReference type="ARBA" id="ARBA00022832"/>
    </source>
</evidence>
<evidence type="ECO:0000256" key="7">
    <source>
        <dbReference type="ARBA" id="ARBA00048508"/>
    </source>
</evidence>
<dbReference type="NCBIfam" id="NF009466">
    <property type="entry name" value="PRK12826.1-2"/>
    <property type="match status" value="1"/>
</dbReference>
<sequence>MKGEIDMFADLTGKIALVTGASRGIGRAIAIELAEAGADVAINYAGGEAAAAETAQAVEALGRRALILQANVGKPDEFEAMVKQVLEAFGSIDILVNNAGITRDNLIMRMKEEEFDQVIETNLKGVFNGIKAVTRQMMKQRSGRIINISSVVGVLGNPGQANYVAAKAGVIGLTKASARELASRSITVNCVAPGFIETDMTDKLPEEMKEKLSQDIPLAKLGAPKDIAAAVRFLASDAASYMTGQTIHVDGGMYM</sequence>
<accession>A0ABM9C066</accession>
<dbReference type="NCBIfam" id="NF004199">
    <property type="entry name" value="PRK05653.1-4"/>
    <property type="match status" value="1"/>
</dbReference>
<comment type="function">
    <text evidence="8">Catalyzes the NADPH-dependent reduction of beta-ketoacyl-ACP substrates to beta-hydroxyacyl-ACP products, the first reductive step in the elongation cycle of fatty acid biosynthesis.</text>
</comment>
<comment type="catalytic activity">
    <reaction evidence="7 8">
        <text>a (3R)-hydroxyacyl-[ACP] + NADP(+) = a 3-oxoacyl-[ACP] + NADPH + H(+)</text>
        <dbReference type="Rhea" id="RHEA:17397"/>
        <dbReference type="Rhea" id="RHEA-COMP:9916"/>
        <dbReference type="Rhea" id="RHEA-COMP:9945"/>
        <dbReference type="ChEBI" id="CHEBI:15378"/>
        <dbReference type="ChEBI" id="CHEBI:57783"/>
        <dbReference type="ChEBI" id="CHEBI:58349"/>
        <dbReference type="ChEBI" id="CHEBI:78776"/>
        <dbReference type="ChEBI" id="CHEBI:78827"/>
        <dbReference type="EC" id="1.1.1.100"/>
    </reaction>
</comment>
<organism evidence="10 11">
    <name type="scientific">Paenibacillus plantiphilus</name>
    <dbReference type="NCBI Taxonomy" id="2905650"/>
    <lineage>
        <taxon>Bacteria</taxon>
        <taxon>Bacillati</taxon>
        <taxon>Bacillota</taxon>
        <taxon>Bacilli</taxon>
        <taxon>Bacillales</taxon>
        <taxon>Paenibacillaceae</taxon>
        <taxon>Paenibacillus</taxon>
    </lineage>
</organism>
<comment type="pathway">
    <text evidence="1 8">Lipid metabolism; fatty acid biosynthesis.</text>
</comment>
<dbReference type="InterPro" id="IPR011284">
    <property type="entry name" value="3oxo_ACP_reduc"/>
</dbReference>
<feature type="domain" description="Ketoreductase" evidence="9">
    <location>
        <begin position="14"/>
        <end position="194"/>
    </location>
</feature>
<dbReference type="PRINTS" id="PR00081">
    <property type="entry name" value="GDHRDH"/>
</dbReference>
<dbReference type="NCBIfam" id="NF009464">
    <property type="entry name" value="PRK12824.1"/>
    <property type="match status" value="1"/>
</dbReference>
<dbReference type="InterPro" id="IPR050259">
    <property type="entry name" value="SDR"/>
</dbReference>
<protein>
    <recommendedName>
        <fullName evidence="3 8">3-oxoacyl-[acyl-carrier-protein] reductase</fullName>
        <ecNumber evidence="3 8">1.1.1.100</ecNumber>
    </recommendedName>
</protein>
<dbReference type="GO" id="GO:0004316">
    <property type="term" value="F:3-oxoacyl-[acyl-carrier-protein] reductase (NADPH) activity"/>
    <property type="evidence" value="ECO:0007669"/>
    <property type="project" value="UniProtKB-EC"/>
</dbReference>
<evidence type="ECO:0000313" key="10">
    <source>
        <dbReference type="EMBL" id="CAH1197888.1"/>
    </source>
</evidence>
<evidence type="ECO:0000259" key="9">
    <source>
        <dbReference type="SMART" id="SM00822"/>
    </source>
</evidence>
<keyword evidence="5 8" id="KW-0560">Oxidoreductase</keyword>
<dbReference type="SMART" id="SM00822">
    <property type="entry name" value="PKS_KR"/>
    <property type="match status" value="1"/>
</dbReference>
<dbReference type="EMBL" id="CAKMMF010000004">
    <property type="protein sequence ID" value="CAH1197888.1"/>
    <property type="molecule type" value="Genomic_DNA"/>
</dbReference>
<comment type="subunit">
    <text evidence="8">Homotetramer.</text>
</comment>
<dbReference type="NCBIfam" id="NF004197">
    <property type="entry name" value="PRK05653.1-1"/>
    <property type="match status" value="1"/>
</dbReference>
<keyword evidence="8" id="KW-0443">Lipid metabolism</keyword>
<dbReference type="PANTHER" id="PTHR42879:SF2">
    <property type="entry name" value="3-OXOACYL-[ACYL-CARRIER-PROTEIN] REDUCTASE FABG"/>
    <property type="match status" value="1"/>
</dbReference>
<dbReference type="CDD" id="cd05333">
    <property type="entry name" value="BKR_SDR_c"/>
    <property type="match status" value="1"/>
</dbReference>
<dbReference type="EC" id="1.1.1.100" evidence="3 8"/>
<evidence type="ECO:0000256" key="5">
    <source>
        <dbReference type="ARBA" id="ARBA00023002"/>
    </source>
</evidence>
<dbReference type="InterPro" id="IPR036291">
    <property type="entry name" value="NAD(P)-bd_dom_sf"/>
</dbReference>
<comment type="caution">
    <text evidence="10">The sequence shown here is derived from an EMBL/GenBank/DDBJ whole genome shotgun (WGS) entry which is preliminary data.</text>
</comment>
<dbReference type="NCBIfam" id="NF005559">
    <property type="entry name" value="PRK07231.1"/>
    <property type="match status" value="1"/>
</dbReference>
<reference evidence="10" key="1">
    <citation type="submission" date="2022-01" db="EMBL/GenBank/DDBJ databases">
        <authorList>
            <person name="Criscuolo A."/>
        </authorList>
    </citation>
    <scope>NUCLEOTIDE SEQUENCE</scope>
    <source>
        <strain evidence="10">CIP111893</strain>
    </source>
</reference>
<evidence type="ECO:0000256" key="1">
    <source>
        <dbReference type="ARBA" id="ARBA00005194"/>
    </source>
</evidence>
<keyword evidence="8" id="KW-0444">Lipid biosynthesis</keyword>
<keyword evidence="8" id="KW-0521">NADP</keyword>
<dbReference type="NCBIfam" id="TIGR01830">
    <property type="entry name" value="3oxo_ACP_reduc"/>
    <property type="match status" value="1"/>
</dbReference>
<dbReference type="InterPro" id="IPR057326">
    <property type="entry name" value="KR_dom"/>
</dbReference>
<dbReference type="PANTHER" id="PTHR42879">
    <property type="entry name" value="3-OXOACYL-(ACYL-CARRIER-PROTEIN) REDUCTASE"/>
    <property type="match status" value="1"/>
</dbReference>
<keyword evidence="4 8" id="KW-0276">Fatty acid metabolism</keyword>
<dbReference type="Proteomes" id="UP000838686">
    <property type="component" value="Unassembled WGS sequence"/>
</dbReference>
<comment type="similarity">
    <text evidence="2 8">Belongs to the short-chain dehydrogenases/reductases (SDR) family.</text>
</comment>
<proteinExistence type="inferred from homology"/>
<dbReference type="InterPro" id="IPR002347">
    <property type="entry name" value="SDR_fam"/>
</dbReference>
<name>A0ABM9C066_9BACL</name>